<proteinExistence type="predicted"/>
<keyword evidence="2" id="KW-0812">Transmembrane</keyword>
<evidence type="ECO:0000313" key="4">
    <source>
        <dbReference type="Proteomes" id="UP001233271"/>
    </source>
</evidence>
<keyword evidence="2" id="KW-1133">Transmembrane helix</keyword>
<evidence type="ECO:0000256" key="2">
    <source>
        <dbReference type="SAM" id="Phobius"/>
    </source>
</evidence>
<dbReference type="KEGG" id="ccac:CcaHIS019_0109690"/>
<protein>
    <recommendedName>
        <fullName evidence="5">Transmembrane protein</fullName>
    </recommendedName>
</protein>
<reference evidence="3" key="1">
    <citation type="journal article" date="2023" name="BMC Genomics">
        <title>Chromosome-level genome assemblies of Cutaneotrichosporon spp. (Trichosporonales, Basidiomycota) reveal imbalanced evolution between nucleotide sequences and chromosome synteny.</title>
        <authorList>
            <person name="Kobayashi Y."/>
            <person name="Kayamori A."/>
            <person name="Aoki K."/>
            <person name="Shiwa Y."/>
            <person name="Matsutani M."/>
            <person name="Fujita N."/>
            <person name="Sugita T."/>
            <person name="Iwasaki W."/>
            <person name="Tanaka N."/>
            <person name="Takashima M."/>
        </authorList>
    </citation>
    <scope>NUCLEOTIDE SEQUENCE</scope>
    <source>
        <strain evidence="3">HIS019</strain>
    </source>
</reference>
<feature type="region of interest" description="Disordered" evidence="1">
    <location>
        <begin position="57"/>
        <end position="118"/>
    </location>
</feature>
<dbReference type="AlphaFoldDB" id="A0AA48KZ48"/>
<dbReference type="Proteomes" id="UP001233271">
    <property type="component" value="Chromosome 1"/>
</dbReference>
<feature type="compositionally biased region" description="Low complexity" evidence="1">
    <location>
        <begin position="83"/>
        <end position="96"/>
    </location>
</feature>
<name>A0AA48KZ48_9TREE</name>
<gene>
    <name evidence="3" type="ORF">CcaverHIS019_0109690</name>
</gene>
<sequence length="118" mass="12585">MSVTAPKITNPQPSLVLRFIMSAAFAVCAFGVAPFVLVGLLLVAAGQPVMSAMRWWNAPRTRPRKSTTKAKAEGEVPAPSPRQPRYSPSGSYSSPRPASPVKPSEAQQIAAALRRNKA</sequence>
<dbReference type="EMBL" id="AP028212">
    <property type="protein sequence ID" value="BEI88251.1"/>
    <property type="molecule type" value="Genomic_DNA"/>
</dbReference>
<organism evidence="3 4">
    <name type="scientific">Cutaneotrichosporon cavernicola</name>
    <dbReference type="NCBI Taxonomy" id="279322"/>
    <lineage>
        <taxon>Eukaryota</taxon>
        <taxon>Fungi</taxon>
        <taxon>Dikarya</taxon>
        <taxon>Basidiomycota</taxon>
        <taxon>Agaricomycotina</taxon>
        <taxon>Tremellomycetes</taxon>
        <taxon>Trichosporonales</taxon>
        <taxon>Trichosporonaceae</taxon>
        <taxon>Cutaneotrichosporon</taxon>
    </lineage>
</organism>
<accession>A0AA48KZ48</accession>
<dbReference type="GeneID" id="85492122"/>
<evidence type="ECO:0000256" key="1">
    <source>
        <dbReference type="SAM" id="MobiDB-lite"/>
    </source>
</evidence>
<keyword evidence="2" id="KW-0472">Membrane</keyword>
<dbReference type="RefSeq" id="XP_060453517.1">
    <property type="nucleotide sequence ID" value="XM_060604285.1"/>
</dbReference>
<evidence type="ECO:0008006" key="5">
    <source>
        <dbReference type="Google" id="ProtNLM"/>
    </source>
</evidence>
<keyword evidence="4" id="KW-1185">Reference proteome</keyword>
<feature type="transmembrane region" description="Helical" evidence="2">
    <location>
        <begin position="20"/>
        <end position="45"/>
    </location>
</feature>
<evidence type="ECO:0000313" key="3">
    <source>
        <dbReference type="EMBL" id="BEI88251.1"/>
    </source>
</evidence>